<feature type="transmembrane region" description="Helical" evidence="1">
    <location>
        <begin position="12"/>
        <end position="32"/>
    </location>
</feature>
<evidence type="ECO:0000256" key="1">
    <source>
        <dbReference type="SAM" id="Phobius"/>
    </source>
</evidence>
<reference evidence="2" key="1">
    <citation type="submission" date="2022-08" db="EMBL/GenBank/DDBJ databases">
        <authorList>
            <person name="Gutierrez-Valencia J."/>
        </authorList>
    </citation>
    <scope>NUCLEOTIDE SEQUENCE</scope>
</reference>
<sequence length="48" mass="5058">MSQAGERVPPGVPQVVALMSLLLNCWPVCVIVSTKQLSTRPDGSTCTS</sequence>
<evidence type="ECO:0000313" key="2">
    <source>
        <dbReference type="EMBL" id="CAI0397878.1"/>
    </source>
</evidence>
<evidence type="ECO:0000313" key="3">
    <source>
        <dbReference type="Proteomes" id="UP001154282"/>
    </source>
</evidence>
<accession>A0AAV0IKH7</accession>
<proteinExistence type="predicted"/>
<keyword evidence="1" id="KW-0472">Membrane</keyword>
<protein>
    <submittedName>
        <fullName evidence="2">Uncharacterized protein</fullName>
    </submittedName>
</protein>
<keyword evidence="1" id="KW-1133">Transmembrane helix</keyword>
<dbReference type="Proteomes" id="UP001154282">
    <property type="component" value="Unassembled WGS sequence"/>
</dbReference>
<keyword evidence="3" id="KW-1185">Reference proteome</keyword>
<organism evidence="2 3">
    <name type="scientific">Linum tenue</name>
    <dbReference type="NCBI Taxonomy" id="586396"/>
    <lineage>
        <taxon>Eukaryota</taxon>
        <taxon>Viridiplantae</taxon>
        <taxon>Streptophyta</taxon>
        <taxon>Embryophyta</taxon>
        <taxon>Tracheophyta</taxon>
        <taxon>Spermatophyta</taxon>
        <taxon>Magnoliopsida</taxon>
        <taxon>eudicotyledons</taxon>
        <taxon>Gunneridae</taxon>
        <taxon>Pentapetalae</taxon>
        <taxon>rosids</taxon>
        <taxon>fabids</taxon>
        <taxon>Malpighiales</taxon>
        <taxon>Linaceae</taxon>
        <taxon>Linum</taxon>
    </lineage>
</organism>
<dbReference type="EMBL" id="CAMGYJ010000004">
    <property type="protein sequence ID" value="CAI0397878.1"/>
    <property type="molecule type" value="Genomic_DNA"/>
</dbReference>
<comment type="caution">
    <text evidence="2">The sequence shown here is derived from an EMBL/GenBank/DDBJ whole genome shotgun (WGS) entry which is preliminary data.</text>
</comment>
<keyword evidence="1" id="KW-0812">Transmembrane</keyword>
<gene>
    <name evidence="2" type="ORF">LITE_LOCUS9704</name>
</gene>
<dbReference type="AlphaFoldDB" id="A0AAV0IKH7"/>
<name>A0AAV0IKH7_9ROSI</name>
<feature type="non-terminal residue" evidence="2">
    <location>
        <position position="48"/>
    </location>
</feature>